<evidence type="ECO:0000256" key="7">
    <source>
        <dbReference type="ARBA" id="ARBA00023136"/>
    </source>
</evidence>
<keyword evidence="4 12" id="KW-0812">Transmembrane</keyword>
<evidence type="ECO:0000256" key="5">
    <source>
        <dbReference type="ARBA" id="ARBA00022989"/>
    </source>
</evidence>
<proteinExistence type="predicted"/>
<feature type="compositionally biased region" description="Basic and acidic residues" evidence="11">
    <location>
        <begin position="80"/>
        <end position="94"/>
    </location>
</feature>
<feature type="domain" description="Anti-sigma K factor RskA C-terminal" evidence="13">
    <location>
        <begin position="120"/>
        <end position="252"/>
    </location>
</feature>
<accession>A0ABP7B306</accession>
<dbReference type="InterPro" id="IPR051474">
    <property type="entry name" value="Anti-sigma-K/W_factor"/>
</dbReference>
<feature type="region of interest" description="Disordered" evidence="11">
    <location>
        <begin position="79"/>
        <end position="109"/>
    </location>
</feature>
<evidence type="ECO:0000259" key="13">
    <source>
        <dbReference type="Pfam" id="PF10099"/>
    </source>
</evidence>
<dbReference type="InterPro" id="IPR041916">
    <property type="entry name" value="Anti_sigma_zinc_sf"/>
</dbReference>
<comment type="caution">
    <text evidence="14">The sequence shown here is derived from an EMBL/GenBank/DDBJ whole genome shotgun (WGS) entry which is preliminary data.</text>
</comment>
<reference evidence="15" key="1">
    <citation type="journal article" date="2019" name="Int. J. Syst. Evol. Microbiol.">
        <title>The Global Catalogue of Microorganisms (GCM) 10K type strain sequencing project: providing services to taxonomists for standard genome sequencing and annotation.</title>
        <authorList>
            <consortium name="The Broad Institute Genomics Platform"/>
            <consortium name="The Broad Institute Genome Sequencing Center for Infectious Disease"/>
            <person name="Wu L."/>
            <person name="Ma J."/>
        </authorList>
    </citation>
    <scope>NUCLEOTIDE SEQUENCE [LARGE SCALE GENOMIC DNA]</scope>
    <source>
        <strain evidence="15">JCM 16546</strain>
    </source>
</reference>
<sequence>MNDEEFDELAAGHALGALSPEDEARYRAALAEPGTGREELAASYAETSAHLAELADEVPPPPGIRDDLLRRIAAEAAVAEGERPAEEPVVDDAHPPVAGEGGAESGRTHPKARQRWFVLAASVAALLAVGAGVGIGAQLSRPESVVALERIESASDAQAADGALPSGSTATLHWSAEAGEAVLVFDGLPALASDQAYELWVVNDTGAVSAGVIDGGGDVVALVDGSVSAGDVVALTVEAAGGSPTGQPTTDPLVAIPMS</sequence>
<keyword evidence="15" id="KW-1185">Reference proteome</keyword>
<dbReference type="Gene3D" id="1.10.10.1320">
    <property type="entry name" value="Anti-sigma factor, zinc-finger domain"/>
    <property type="match status" value="1"/>
</dbReference>
<evidence type="ECO:0000313" key="15">
    <source>
        <dbReference type="Proteomes" id="UP001410795"/>
    </source>
</evidence>
<evidence type="ECO:0000256" key="12">
    <source>
        <dbReference type="SAM" id="Phobius"/>
    </source>
</evidence>
<keyword evidence="6" id="KW-0805">Transcription regulation</keyword>
<evidence type="ECO:0000256" key="8">
    <source>
        <dbReference type="ARBA" id="ARBA00023163"/>
    </source>
</evidence>
<name>A0ABP7B306_9MICO</name>
<evidence type="ECO:0000256" key="4">
    <source>
        <dbReference type="ARBA" id="ARBA00022692"/>
    </source>
</evidence>
<protein>
    <recommendedName>
        <fullName evidence="10">Regulator of SigK</fullName>
    </recommendedName>
    <alternativeName>
        <fullName evidence="9">Sigma-K anti-sigma factor RskA</fullName>
    </alternativeName>
</protein>
<keyword evidence="3" id="KW-1003">Cell membrane</keyword>
<dbReference type="Proteomes" id="UP001410795">
    <property type="component" value="Unassembled WGS sequence"/>
</dbReference>
<dbReference type="Pfam" id="PF10099">
    <property type="entry name" value="RskA_C"/>
    <property type="match status" value="1"/>
</dbReference>
<comment type="subcellular location">
    <subcellularLocation>
        <location evidence="2">Cell membrane</location>
    </subcellularLocation>
    <subcellularLocation>
        <location evidence="1">Membrane</location>
        <topology evidence="1">Single-pass membrane protein</topology>
    </subcellularLocation>
</comment>
<dbReference type="PANTHER" id="PTHR37461:SF1">
    <property type="entry name" value="ANTI-SIGMA-K FACTOR RSKA"/>
    <property type="match status" value="1"/>
</dbReference>
<evidence type="ECO:0000256" key="3">
    <source>
        <dbReference type="ARBA" id="ARBA00022475"/>
    </source>
</evidence>
<keyword evidence="7 12" id="KW-0472">Membrane</keyword>
<keyword evidence="8" id="KW-0804">Transcription</keyword>
<dbReference type="EMBL" id="BAAAYV010000002">
    <property type="protein sequence ID" value="GAA3646716.1"/>
    <property type="molecule type" value="Genomic_DNA"/>
</dbReference>
<evidence type="ECO:0000256" key="10">
    <source>
        <dbReference type="ARBA" id="ARBA00030803"/>
    </source>
</evidence>
<feature type="region of interest" description="Disordered" evidence="11">
    <location>
        <begin position="1"/>
        <end position="22"/>
    </location>
</feature>
<evidence type="ECO:0000256" key="1">
    <source>
        <dbReference type="ARBA" id="ARBA00004167"/>
    </source>
</evidence>
<evidence type="ECO:0000313" key="14">
    <source>
        <dbReference type="EMBL" id="GAA3646716.1"/>
    </source>
</evidence>
<gene>
    <name evidence="14" type="ORF">GCM10022202_02460</name>
</gene>
<evidence type="ECO:0000256" key="6">
    <source>
        <dbReference type="ARBA" id="ARBA00023015"/>
    </source>
</evidence>
<feature type="transmembrane region" description="Helical" evidence="12">
    <location>
        <begin position="116"/>
        <end position="137"/>
    </location>
</feature>
<evidence type="ECO:0000256" key="9">
    <source>
        <dbReference type="ARBA" id="ARBA00029829"/>
    </source>
</evidence>
<dbReference type="RefSeq" id="WP_221857550.1">
    <property type="nucleotide sequence ID" value="NZ_BAAAYV010000002.1"/>
</dbReference>
<dbReference type="PANTHER" id="PTHR37461">
    <property type="entry name" value="ANTI-SIGMA-K FACTOR RSKA"/>
    <property type="match status" value="1"/>
</dbReference>
<evidence type="ECO:0000256" key="11">
    <source>
        <dbReference type="SAM" id="MobiDB-lite"/>
    </source>
</evidence>
<evidence type="ECO:0000256" key="2">
    <source>
        <dbReference type="ARBA" id="ARBA00004236"/>
    </source>
</evidence>
<keyword evidence="5 12" id="KW-1133">Transmembrane helix</keyword>
<dbReference type="InterPro" id="IPR018764">
    <property type="entry name" value="RskA_C"/>
</dbReference>
<organism evidence="14 15">
    <name type="scientific">Microbacterium marinilacus</name>
    <dbReference type="NCBI Taxonomy" id="415209"/>
    <lineage>
        <taxon>Bacteria</taxon>
        <taxon>Bacillati</taxon>
        <taxon>Actinomycetota</taxon>
        <taxon>Actinomycetes</taxon>
        <taxon>Micrococcales</taxon>
        <taxon>Microbacteriaceae</taxon>
        <taxon>Microbacterium</taxon>
    </lineage>
</organism>